<evidence type="ECO:0000256" key="1">
    <source>
        <dbReference type="ARBA" id="ARBA00008045"/>
    </source>
</evidence>
<dbReference type="EnsemblMetazoa" id="CLYHEMT002247.1">
    <property type="protein sequence ID" value="CLYHEMP002247.1"/>
    <property type="gene ID" value="CLYHEMG002247"/>
</dbReference>
<keyword evidence="2 4" id="KW-0143">Chaperone</keyword>
<dbReference type="InterPro" id="IPR002777">
    <property type="entry name" value="PFD_beta-like"/>
</dbReference>
<comment type="similarity">
    <text evidence="1 4">Belongs to the prefoldin subunit beta family.</text>
</comment>
<dbReference type="PIRSF" id="PIRSF016477">
    <property type="entry name" value="Prefoldin_subunit_4"/>
    <property type="match status" value="1"/>
</dbReference>
<dbReference type="CDD" id="cd23165">
    <property type="entry name" value="Prefoldin_4"/>
    <property type="match status" value="1"/>
</dbReference>
<comment type="subunit">
    <text evidence="4">Heterohexamer of two PFD-alpha type and four PFD-beta type subunits.</text>
</comment>
<evidence type="ECO:0000256" key="5">
    <source>
        <dbReference type="SAM" id="Coils"/>
    </source>
</evidence>
<dbReference type="Proteomes" id="UP000594262">
    <property type="component" value="Unplaced"/>
</dbReference>
<dbReference type="Gene3D" id="1.10.287.370">
    <property type="match status" value="1"/>
</dbReference>
<proteinExistence type="inferred from homology"/>
<accession>A0A7M5V244</accession>
<evidence type="ECO:0000313" key="6">
    <source>
        <dbReference type="EnsemblMetazoa" id="CLYHEMP002247.1"/>
    </source>
</evidence>
<dbReference type="PANTHER" id="PTHR21100:SF9">
    <property type="entry name" value="PREFOLDIN SUBUNIT 4"/>
    <property type="match status" value="1"/>
</dbReference>
<dbReference type="GO" id="GO:0005737">
    <property type="term" value="C:cytoplasm"/>
    <property type="evidence" value="ECO:0007669"/>
    <property type="project" value="TreeGrafter"/>
</dbReference>
<dbReference type="InterPro" id="IPR009053">
    <property type="entry name" value="Prefoldin"/>
</dbReference>
<dbReference type="Pfam" id="PF01920">
    <property type="entry name" value="Prefoldin_2"/>
    <property type="match status" value="1"/>
</dbReference>
<dbReference type="GeneID" id="136803480"/>
<dbReference type="AlphaFoldDB" id="A0A7M5V244"/>
<name>A0A7M5V244_9CNID</name>
<comment type="function">
    <text evidence="3 4">Binds specifically to cytosolic chaperonin (c-CPN) and transfers target proteins to it. Binds to nascent polypeptide chain and promotes folding in an environment in which there are many competing pathways for nonnative proteins.</text>
</comment>
<dbReference type="PANTHER" id="PTHR21100">
    <property type="entry name" value="PREFOLDIN SUBUNIT 4"/>
    <property type="match status" value="1"/>
</dbReference>
<evidence type="ECO:0000256" key="3">
    <source>
        <dbReference type="ARBA" id="ARBA00024667"/>
    </source>
</evidence>
<protein>
    <recommendedName>
        <fullName evidence="4">Prefoldin subunit 4</fullName>
    </recommendedName>
</protein>
<keyword evidence="5" id="KW-0175">Coiled coil</keyword>
<dbReference type="GO" id="GO:0016272">
    <property type="term" value="C:prefoldin complex"/>
    <property type="evidence" value="ECO:0007669"/>
    <property type="project" value="UniProtKB-UniRule"/>
</dbReference>
<evidence type="ECO:0000256" key="4">
    <source>
        <dbReference type="PIRNR" id="PIRNR016477"/>
    </source>
</evidence>
<dbReference type="SUPFAM" id="SSF46579">
    <property type="entry name" value="Prefoldin"/>
    <property type="match status" value="1"/>
</dbReference>
<dbReference type="RefSeq" id="XP_066916322.1">
    <property type="nucleotide sequence ID" value="XM_067060221.1"/>
</dbReference>
<evidence type="ECO:0000313" key="7">
    <source>
        <dbReference type="Proteomes" id="UP000594262"/>
    </source>
</evidence>
<evidence type="ECO:0000256" key="2">
    <source>
        <dbReference type="ARBA" id="ARBA00023186"/>
    </source>
</evidence>
<feature type="coiled-coil region" evidence="5">
    <location>
        <begin position="90"/>
        <end position="117"/>
    </location>
</feature>
<dbReference type="FunFam" id="1.10.287.370:FF:000005">
    <property type="entry name" value="Prefoldin subunit 4"/>
    <property type="match status" value="1"/>
</dbReference>
<reference evidence="6" key="1">
    <citation type="submission" date="2021-01" db="UniProtKB">
        <authorList>
            <consortium name="EnsemblMetazoa"/>
        </authorList>
    </citation>
    <scope>IDENTIFICATION</scope>
</reference>
<dbReference type="GO" id="GO:0006457">
    <property type="term" value="P:protein folding"/>
    <property type="evidence" value="ECO:0007669"/>
    <property type="project" value="UniProtKB-UniRule"/>
</dbReference>
<keyword evidence="7" id="KW-1185">Reference proteome</keyword>
<dbReference type="OrthoDB" id="10250441at2759"/>
<sequence length="134" mass="15325">MTTIPKAKVSDEMKITHEDQKMINAFANKNAKHNELKNTVEKNKKALQNLEDAGDELMMCDDTGSVPVQIGEVFLRMTPDDAQVYIDQQKEEIESEISKCDKQIANYTQELKNLKVKLYAKFGNNINLEEEEES</sequence>
<dbReference type="GO" id="GO:0051082">
    <property type="term" value="F:unfolded protein binding"/>
    <property type="evidence" value="ECO:0007669"/>
    <property type="project" value="InterPro"/>
</dbReference>
<organism evidence="6 7">
    <name type="scientific">Clytia hemisphaerica</name>
    <dbReference type="NCBI Taxonomy" id="252671"/>
    <lineage>
        <taxon>Eukaryota</taxon>
        <taxon>Metazoa</taxon>
        <taxon>Cnidaria</taxon>
        <taxon>Hydrozoa</taxon>
        <taxon>Hydroidolina</taxon>
        <taxon>Leptothecata</taxon>
        <taxon>Obeliida</taxon>
        <taxon>Clytiidae</taxon>
        <taxon>Clytia</taxon>
    </lineage>
</organism>
<dbReference type="InterPro" id="IPR016661">
    <property type="entry name" value="PFDN4"/>
</dbReference>